<gene>
    <name evidence="2" type="ORF">IXB28_03585</name>
</gene>
<reference evidence="2 3" key="1">
    <citation type="journal article" date="2021" name="Mar. Drugs">
        <title>Genome Reduction and Secondary Metabolism of the Marine Sponge-Associated Cyanobacterium Leptothoe.</title>
        <authorList>
            <person name="Konstantinou D."/>
            <person name="Popin R.V."/>
            <person name="Fewer D.P."/>
            <person name="Sivonen K."/>
            <person name="Gkelis S."/>
        </authorList>
    </citation>
    <scope>NUCLEOTIDE SEQUENCE [LARGE SCALE GENOMIC DNA]</scope>
    <source>
        <strain evidence="2 3">TAU-MAC 1615</strain>
    </source>
</reference>
<dbReference type="EMBL" id="JADOER010000004">
    <property type="protein sequence ID" value="MBT9311276.1"/>
    <property type="molecule type" value="Genomic_DNA"/>
</dbReference>
<feature type="domain" description="Coenzyme Q-binding protein COQ10 START" evidence="1">
    <location>
        <begin position="39"/>
        <end position="172"/>
    </location>
</feature>
<dbReference type="Gene3D" id="3.30.530.20">
    <property type="match status" value="1"/>
</dbReference>
<dbReference type="Pfam" id="PF03364">
    <property type="entry name" value="Polyketide_cyc"/>
    <property type="match status" value="1"/>
</dbReference>
<dbReference type="InterPro" id="IPR023393">
    <property type="entry name" value="START-like_dom_sf"/>
</dbReference>
<dbReference type="RefSeq" id="WP_215617172.1">
    <property type="nucleotide sequence ID" value="NZ_JADOER010000004.1"/>
</dbReference>
<proteinExistence type="predicted"/>
<keyword evidence="3" id="KW-1185">Reference proteome</keyword>
<evidence type="ECO:0000259" key="1">
    <source>
        <dbReference type="Pfam" id="PF03364"/>
    </source>
</evidence>
<evidence type="ECO:0000313" key="2">
    <source>
        <dbReference type="EMBL" id="MBT9311276.1"/>
    </source>
</evidence>
<dbReference type="SUPFAM" id="SSF55961">
    <property type="entry name" value="Bet v1-like"/>
    <property type="match status" value="1"/>
</dbReference>
<comment type="caution">
    <text evidence="2">The sequence shown here is derived from an EMBL/GenBank/DDBJ whole genome shotgun (WGS) entry which is preliminary data.</text>
</comment>
<accession>A0ABS5Y0D6</accession>
<sequence length="186" mass="21213">MVSTTQQAALLRGDVLIATRNHSGKGAAVTAQMYVPLVRSQLWEQLTDYSRWVHYFPDITQSRELETAVKQQVKHQSQRITRKLYQAARKAFILFTAQVEIYLHVVEHVHQSIQFRLERGTFADFAADLVLEDFGEGTLLTYSVQATPTIPAPKFLLEQAMRIDLPGNLKTMRRVLCQSQKVKVLA</sequence>
<dbReference type="InterPro" id="IPR005031">
    <property type="entry name" value="COQ10_START"/>
</dbReference>
<dbReference type="Proteomes" id="UP001196661">
    <property type="component" value="Unassembled WGS sequence"/>
</dbReference>
<evidence type="ECO:0000313" key="3">
    <source>
        <dbReference type="Proteomes" id="UP001196661"/>
    </source>
</evidence>
<organism evidence="2 3">
    <name type="scientific">Leptothoe kymatousa TAU-MAC 1615</name>
    <dbReference type="NCBI Taxonomy" id="2364775"/>
    <lineage>
        <taxon>Bacteria</taxon>
        <taxon>Bacillati</taxon>
        <taxon>Cyanobacteriota</taxon>
        <taxon>Cyanophyceae</taxon>
        <taxon>Nodosilineales</taxon>
        <taxon>Cymatolegaceae</taxon>
        <taxon>Leptothoe</taxon>
        <taxon>Leptothoe kymatousa</taxon>
    </lineage>
</organism>
<name>A0ABS5Y0D6_9CYAN</name>
<protein>
    <submittedName>
        <fullName evidence="2">Cyclase</fullName>
    </submittedName>
</protein>